<evidence type="ECO:0000256" key="1">
    <source>
        <dbReference type="ARBA" id="ARBA00023015"/>
    </source>
</evidence>
<evidence type="ECO:0000256" key="2">
    <source>
        <dbReference type="ARBA" id="ARBA00023125"/>
    </source>
</evidence>
<protein>
    <submittedName>
        <fullName evidence="5">Transcriptional activator protein LuxR</fullName>
    </submittedName>
</protein>
<dbReference type="EMBL" id="LELG01000169">
    <property type="protein sequence ID" value="KMQ80075.1"/>
    <property type="molecule type" value="Genomic_DNA"/>
</dbReference>
<feature type="domain" description="HTH luxR-type" evidence="4">
    <location>
        <begin position="247"/>
        <end position="312"/>
    </location>
</feature>
<dbReference type="PROSITE" id="PS00622">
    <property type="entry name" value="HTH_LUXR_1"/>
    <property type="match status" value="1"/>
</dbReference>
<evidence type="ECO:0000313" key="5">
    <source>
        <dbReference type="EMBL" id="KMQ80075.1"/>
    </source>
</evidence>
<dbReference type="Pfam" id="PF00196">
    <property type="entry name" value="GerE"/>
    <property type="match status" value="1"/>
</dbReference>
<dbReference type="SUPFAM" id="SSF46894">
    <property type="entry name" value="C-terminal effector domain of the bipartite response regulators"/>
    <property type="match status" value="1"/>
</dbReference>
<dbReference type="PROSITE" id="PS51257">
    <property type="entry name" value="PROKAR_LIPOPROTEIN"/>
    <property type="match status" value="1"/>
</dbReference>
<evidence type="ECO:0000259" key="4">
    <source>
        <dbReference type="PROSITE" id="PS50043"/>
    </source>
</evidence>
<dbReference type="InterPro" id="IPR036388">
    <property type="entry name" value="WH-like_DNA-bd_sf"/>
</dbReference>
<dbReference type="Proteomes" id="UP000242951">
    <property type="component" value="Unassembled WGS sequence"/>
</dbReference>
<keyword evidence="1" id="KW-0805">Transcription regulation</keyword>
<proteinExistence type="predicted"/>
<evidence type="ECO:0000256" key="3">
    <source>
        <dbReference type="ARBA" id="ARBA00023163"/>
    </source>
</evidence>
<gene>
    <name evidence="5" type="ORF">BPMI_00816</name>
</gene>
<dbReference type="Gene3D" id="1.10.10.10">
    <property type="entry name" value="Winged helix-like DNA-binding domain superfamily/Winged helix DNA-binding domain"/>
    <property type="match status" value="1"/>
</dbReference>
<organism evidence="5 6">
    <name type="scientific">Candidatus Burkholderia pumila</name>
    <dbReference type="NCBI Taxonomy" id="1090375"/>
    <lineage>
        <taxon>Bacteria</taxon>
        <taxon>Pseudomonadati</taxon>
        <taxon>Pseudomonadota</taxon>
        <taxon>Betaproteobacteria</taxon>
        <taxon>Burkholderiales</taxon>
        <taxon>Burkholderiaceae</taxon>
        <taxon>Burkholderia</taxon>
    </lineage>
</organism>
<dbReference type="CDD" id="cd06170">
    <property type="entry name" value="LuxR_C_like"/>
    <property type="match status" value="1"/>
</dbReference>
<reference evidence="5 6" key="1">
    <citation type="submission" date="2015-06" db="EMBL/GenBank/DDBJ databases">
        <title>Comparative genomics of Burkholderia leaf nodule symbionts.</title>
        <authorList>
            <person name="Carlier A."/>
            <person name="Eberl L."/>
            <person name="Pinto-Carbo M."/>
        </authorList>
    </citation>
    <scope>NUCLEOTIDE SEQUENCE [LARGE SCALE GENOMIC DNA]</scope>
    <source>
        <strain evidence="5 6">UZHbot3</strain>
    </source>
</reference>
<dbReference type="InterPro" id="IPR005143">
    <property type="entry name" value="TF_LuxR_autoind-bd_dom"/>
</dbReference>
<dbReference type="PRINTS" id="PR00038">
    <property type="entry name" value="HTHLUXR"/>
</dbReference>
<dbReference type="InterPro" id="IPR016032">
    <property type="entry name" value="Sig_transdc_resp-reg_C-effctor"/>
</dbReference>
<keyword evidence="6" id="KW-1185">Reference proteome</keyword>
<sequence length="316" mass="35517">MGKYLNRLFELVDPSTLGQPYFFFQACYPSVCSIYRTDAVTSMTPLHDMATGILSHAQPRQTADGSINHADPGVKMHSLCRFVSKDDLIRIIELAARLATRCETNDAIYAALGNILPFQNFIACRVRRSAPSHGLKHVFNLGYPKEWLASYNKLGYHRIDPVVTTSTEGLVRWDQIFKSVTPDQNYLIKKAAEYGLMEGFSVRHHDSEELRVTSFAGKAISTHPRHAAVIELVSPYLQFASESLDPIDCDLINLSDRERDVLHWVAAGKTNWEIACILRISERTVKFHLGNVMTKLNCNTRSQAVAKAFNCGILKL</sequence>
<dbReference type="PANTHER" id="PTHR44688:SF25">
    <property type="entry name" value="HTH LUXR-TYPE DOMAIN-CONTAINING PROTEIN"/>
    <property type="match status" value="1"/>
</dbReference>
<dbReference type="InterPro" id="IPR036693">
    <property type="entry name" value="TF_LuxR_autoind-bd_dom_sf"/>
</dbReference>
<dbReference type="Gene3D" id="3.30.450.80">
    <property type="entry name" value="Transcription factor LuxR-like, autoinducer-binding domain"/>
    <property type="match status" value="1"/>
</dbReference>
<accession>A0ABR5HL97</accession>
<evidence type="ECO:0000313" key="6">
    <source>
        <dbReference type="Proteomes" id="UP000242951"/>
    </source>
</evidence>
<name>A0ABR5HL97_9BURK</name>
<dbReference type="SMART" id="SM00421">
    <property type="entry name" value="HTH_LUXR"/>
    <property type="match status" value="1"/>
</dbReference>
<dbReference type="PROSITE" id="PS50043">
    <property type="entry name" value="HTH_LUXR_2"/>
    <property type="match status" value="1"/>
</dbReference>
<comment type="caution">
    <text evidence="5">The sequence shown here is derived from an EMBL/GenBank/DDBJ whole genome shotgun (WGS) entry which is preliminary data.</text>
</comment>
<keyword evidence="2" id="KW-0238">DNA-binding</keyword>
<dbReference type="Pfam" id="PF03472">
    <property type="entry name" value="Autoind_bind"/>
    <property type="match status" value="1"/>
</dbReference>
<dbReference type="PANTHER" id="PTHR44688">
    <property type="entry name" value="DNA-BINDING TRANSCRIPTIONAL ACTIVATOR DEVR_DOSR"/>
    <property type="match status" value="1"/>
</dbReference>
<dbReference type="SUPFAM" id="SSF75516">
    <property type="entry name" value="Pheromone-binding domain of LuxR-like quorum-sensing transcription factors"/>
    <property type="match status" value="1"/>
</dbReference>
<dbReference type="InterPro" id="IPR000792">
    <property type="entry name" value="Tscrpt_reg_LuxR_C"/>
</dbReference>
<keyword evidence="3" id="KW-0804">Transcription</keyword>